<dbReference type="Gene3D" id="3.60.21.10">
    <property type="match status" value="1"/>
</dbReference>
<proteinExistence type="predicted"/>
<dbReference type="InterPro" id="IPR029052">
    <property type="entry name" value="Metallo-depent_PP-like"/>
</dbReference>
<dbReference type="SUPFAM" id="SSF49363">
    <property type="entry name" value="Purple acid phosphatase, N-terminal domain"/>
    <property type="match status" value="1"/>
</dbReference>
<dbReference type="Proteomes" id="UP001371305">
    <property type="component" value="Unassembled WGS sequence"/>
</dbReference>
<evidence type="ECO:0000313" key="4">
    <source>
        <dbReference type="Proteomes" id="UP001371305"/>
    </source>
</evidence>
<dbReference type="SUPFAM" id="SSF49265">
    <property type="entry name" value="Fibronectin type III"/>
    <property type="match status" value="1"/>
</dbReference>
<dbReference type="InterPro" id="IPR004843">
    <property type="entry name" value="Calcineurin-like_PHP"/>
</dbReference>
<feature type="domain" description="Fibronectin type-III" evidence="2">
    <location>
        <begin position="428"/>
        <end position="521"/>
    </location>
</feature>
<dbReference type="Pfam" id="PF16656">
    <property type="entry name" value="Pur_ac_phosph_N"/>
    <property type="match status" value="1"/>
</dbReference>
<sequence>MIGWLACGALAIGGELTRGPFLQQGTAGSVVVCWRSSEAGAGVVRYGPAPDNLPYSAAGPSATDHRVLLGGLQPATAYYYAVETSGETLAQGSTCRFVTATPEGSKAKRRIWVLGDCGTGSSEQIAVRDGFYQLHQTHPADAVVLLGDNAYYAGTDADYQLNFFGIYEQILRQVPVWPCYGNHETYGEHFADGTYAYDSIFAVPKQGECGGAASGTTRYYAWNHGNLHFIMLDSMTSSRAATGPMAQWLAADLTSNTLPWVVVCFHHPPYTKGSHDSDEEGELIEMREQILPILEGHGVDLVLSGHSHSYERSALIDGHYGDSDTLQTTHFKDMGDGREDGDGAYRKLAEHASPHEGAVYMVAGSAGQRSGGALNHPVMKVSLDELGSVVLDVTDNRMDVTFLRELPEGGGPPATDDHFTMIKGALAPPVQPGTGSLLALPAGTGVVHWEDLSDNESGFRVELSQNSGPFALAGEFPAGRRWCDLSGMAAGTALRVRVTAFNARGDSPVTETQFTWPAAPSSVSALDVARFRHFGVTASSGDAADLADPDHDGSPTLLELGLGGDPRDPDSLEGLECGRDGSARFIASFSRQAMPELTYRVQFCGDLAAASWTTVFESTGPQNNAGKVTVTDPAGPGLVRRFARVSVSRTP</sequence>
<dbReference type="PROSITE" id="PS50853">
    <property type="entry name" value="FN3"/>
    <property type="match status" value="1"/>
</dbReference>
<protein>
    <submittedName>
        <fullName evidence="3">Metallophosphoesterase</fullName>
    </submittedName>
</protein>
<dbReference type="Pfam" id="PF00149">
    <property type="entry name" value="Metallophos"/>
    <property type="match status" value="1"/>
</dbReference>
<dbReference type="InterPro" id="IPR013783">
    <property type="entry name" value="Ig-like_fold"/>
</dbReference>
<evidence type="ECO:0000259" key="2">
    <source>
        <dbReference type="PROSITE" id="PS50853"/>
    </source>
</evidence>
<dbReference type="InterPro" id="IPR008963">
    <property type="entry name" value="Purple_acid_Pase-like_N"/>
</dbReference>
<organism evidence="3 4">
    <name type="scientific">Luteolibacter soli</name>
    <dbReference type="NCBI Taxonomy" id="3135280"/>
    <lineage>
        <taxon>Bacteria</taxon>
        <taxon>Pseudomonadati</taxon>
        <taxon>Verrucomicrobiota</taxon>
        <taxon>Verrucomicrobiia</taxon>
        <taxon>Verrucomicrobiales</taxon>
        <taxon>Verrucomicrobiaceae</taxon>
        <taxon>Luteolibacter</taxon>
    </lineage>
</organism>
<keyword evidence="4" id="KW-1185">Reference proteome</keyword>
<dbReference type="InterPro" id="IPR015914">
    <property type="entry name" value="PAPs_N"/>
</dbReference>
<dbReference type="CDD" id="cd00063">
    <property type="entry name" value="FN3"/>
    <property type="match status" value="2"/>
</dbReference>
<reference evidence="3 4" key="1">
    <citation type="submission" date="2024-04" db="EMBL/GenBank/DDBJ databases">
        <title>Luteolibacter sp. isolated from soil.</title>
        <authorList>
            <person name="An J."/>
        </authorList>
    </citation>
    <scope>NUCLEOTIDE SEQUENCE [LARGE SCALE GENOMIC DNA]</scope>
    <source>
        <strain evidence="3 4">Y139</strain>
    </source>
</reference>
<dbReference type="InterPro" id="IPR039331">
    <property type="entry name" value="PAPs-like"/>
</dbReference>
<dbReference type="Gene3D" id="2.60.40.380">
    <property type="entry name" value="Purple acid phosphatase-like, N-terminal"/>
    <property type="match status" value="1"/>
</dbReference>
<dbReference type="SUPFAM" id="SSF56300">
    <property type="entry name" value="Metallo-dependent phosphatases"/>
    <property type="match status" value="1"/>
</dbReference>
<dbReference type="PANTHER" id="PTHR22953:SF153">
    <property type="entry name" value="PURPLE ACID PHOSPHATASE"/>
    <property type="match status" value="1"/>
</dbReference>
<dbReference type="Gene3D" id="2.60.40.10">
    <property type="entry name" value="Immunoglobulins"/>
    <property type="match status" value="1"/>
</dbReference>
<name>A0ABU9ATS8_9BACT</name>
<dbReference type="InterPro" id="IPR003961">
    <property type="entry name" value="FN3_dom"/>
</dbReference>
<comment type="caution">
    <text evidence="3">The sequence shown here is derived from an EMBL/GenBank/DDBJ whole genome shotgun (WGS) entry which is preliminary data.</text>
</comment>
<dbReference type="EMBL" id="JBBUKT010000003">
    <property type="protein sequence ID" value="MEK7950963.1"/>
    <property type="molecule type" value="Genomic_DNA"/>
</dbReference>
<dbReference type="PANTHER" id="PTHR22953">
    <property type="entry name" value="ACID PHOSPHATASE RELATED"/>
    <property type="match status" value="1"/>
</dbReference>
<accession>A0ABU9ATS8</accession>
<evidence type="ECO:0000256" key="1">
    <source>
        <dbReference type="ARBA" id="ARBA00022729"/>
    </source>
</evidence>
<keyword evidence="1" id="KW-0732">Signal</keyword>
<evidence type="ECO:0000313" key="3">
    <source>
        <dbReference type="EMBL" id="MEK7950963.1"/>
    </source>
</evidence>
<gene>
    <name evidence="3" type="ORF">WKV53_10670</name>
</gene>
<dbReference type="InterPro" id="IPR036116">
    <property type="entry name" value="FN3_sf"/>
</dbReference>